<keyword evidence="5 7" id="KW-0472">Membrane</keyword>
<evidence type="ECO:0000313" key="8">
    <source>
        <dbReference type="EMBL" id="GLZ81269.1"/>
    </source>
</evidence>
<evidence type="ECO:0000256" key="3">
    <source>
        <dbReference type="ARBA" id="ARBA00022960"/>
    </source>
</evidence>
<protein>
    <submittedName>
        <fullName evidence="8">FtsW-like protein</fullName>
    </submittedName>
</protein>
<feature type="transmembrane region" description="Helical" evidence="7">
    <location>
        <begin position="370"/>
        <end position="391"/>
    </location>
</feature>
<dbReference type="GO" id="GO:0005886">
    <property type="term" value="C:plasma membrane"/>
    <property type="evidence" value="ECO:0007669"/>
    <property type="project" value="TreeGrafter"/>
</dbReference>
<dbReference type="PANTHER" id="PTHR30474:SF3">
    <property type="entry name" value="PEPTIDOGLYCAN GLYCOSYLTRANSFERASE RODA"/>
    <property type="match status" value="1"/>
</dbReference>
<dbReference type="GO" id="GO:0008360">
    <property type="term" value="P:regulation of cell shape"/>
    <property type="evidence" value="ECO:0007669"/>
    <property type="project" value="UniProtKB-KW"/>
</dbReference>
<evidence type="ECO:0000256" key="4">
    <source>
        <dbReference type="ARBA" id="ARBA00022989"/>
    </source>
</evidence>
<evidence type="ECO:0000256" key="5">
    <source>
        <dbReference type="ARBA" id="ARBA00023136"/>
    </source>
</evidence>
<feature type="transmembrane region" description="Helical" evidence="7">
    <location>
        <begin position="191"/>
        <end position="219"/>
    </location>
</feature>
<dbReference type="Proteomes" id="UP001165079">
    <property type="component" value="Unassembled WGS sequence"/>
</dbReference>
<dbReference type="AlphaFoldDB" id="A0A9W6SQV2"/>
<comment type="subcellular location">
    <subcellularLocation>
        <location evidence="1">Membrane</location>
        <topology evidence="1">Multi-pass membrane protein</topology>
    </subcellularLocation>
</comment>
<keyword evidence="9" id="KW-1185">Reference proteome</keyword>
<feature type="transmembrane region" description="Helical" evidence="7">
    <location>
        <begin position="240"/>
        <end position="259"/>
    </location>
</feature>
<evidence type="ECO:0000256" key="1">
    <source>
        <dbReference type="ARBA" id="ARBA00004141"/>
    </source>
</evidence>
<feature type="transmembrane region" description="Helical" evidence="7">
    <location>
        <begin position="436"/>
        <end position="455"/>
    </location>
</feature>
<dbReference type="EMBL" id="BSTX01000005">
    <property type="protein sequence ID" value="GLZ81269.1"/>
    <property type="molecule type" value="Genomic_DNA"/>
</dbReference>
<dbReference type="InterPro" id="IPR001182">
    <property type="entry name" value="FtsW/RodA"/>
</dbReference>
<dbReference type="RefSeq" id="WP_285666712.1">
    <property type="nucleotide sequence ID" value="NZ_BSTX01000005.1"/>
</dbReference>
<feature type="transmembrane region" description="Helical" evidence="7">
    <location>
        <begin position="81"/>
        <end position="100"/>
    </location>
</feature>
<dbReference type="GO" id="GO:0051301">
    <property type="term" value="P:cell division"/>
    <property type="evidence" value="ECO:0007669"/>
    <property type="project" value="InterPro"/>
</dbReference>
<keyword evidence="3" id="KW-0133">Cell shape</keyword>
<dbReference type="GO" id="GO:0015648">
    <property type="term" value="F:lipid-linked peptidoglycan transporter activity"/>
    <property type="evidence" value="ECO:0007669"/>
    <property type="project" value="TreeGrafter"/>
</dbReference>
<dbReference type="PANTHER" id="PTHR30474">
    <property type="entry name" value="CELL CYCLE PROTEIN"/>
    <property type="match status" value="1"/>
</dbReference>
<feature type="transmembrane region" description="Helical" evidence="7">
    <location>
        <begin position="161"/>
        <end position="179"/>
    </location>
</feature>
<keyword evidence="2 7" id="KW-0812">Transmembrane</keyword>
<evidence type="ECO:0000313" key="9">
    <source>
        <dbReference type="Proteomes" id="UP001165079"/>
    </source>
</evidence>
<name>A0A9W6SQV2_9ACTN</name>
<keyword evidence="4 7" id="KW-1133">Transmembrane helix</keyword>
<proteinExistence type="predicted"/>
<evidence type="ECO:0000256" key="2">
    <source>
        <dbReference type="ARBA" id="ARBA00022692"/>
    </source>
</evidence>
<feature type="region of interest" description="Disordered" evidence="6">
    <location>
        <begin position="463"/>
        <end position="494"/>
    </location>
</feature>
<comment type="caution">
    <text evidence="8">The sequence shown here is derived from an EMBL/GenBank/DDBJ whole genome shotgun (WGS) entry which is preliminary data.</text>
</comment>
<gene>
    <name evidence="8" type="primary">rodA</name>
    <name evidence="8" type="ORF">Afil01_60760</name>
</gene>
<feature type="transmembrane region" description="Helical" evidence="7">
    <location>
        <begin position="286"/>
        <end position="305"/>
    </location>
</feature>
<feature type="transmembrane region" description="Helical" evidence="7">
    <location>
        <begin position="134"/>
        <end position="152"/>
    </location>
</feature>
<dbReference type="Pfam" id="PF01098">
    <property type="entry name" value="FTSW_RODA_SPOVE"/>
    <property type="match status" value="1"/>
</dbReference>
<feature type="transmembrane region" description="Helical" evidence="7">
    <location>
        <begin position="24"/>
        <end position="41"/>
    </location>
</feature>
<feature type="transmembrane region" description="Helical" evidence="7">
    <location>
        <begin position="265"/>
        <end position="281"/>
    </location>
</feature>
<feature type="transmembrane region" description="Helical" evidence="7">
    <location>
        <begin position="403"/>
        <end position="424"/>
    </location>
</feature>
<dbReference type="GO" id="GO:0032153">
    <property type="term" value="C:cell division site"/>
    <property type="evidence" value="ECO:0007669"/>
    <property type="project" value="TreeGrafter"/>
</dbReference>
<reference evidence="8" key="1">
    <citation type="submission" date="2023-03" db="EMBL/GenBank/DDBJ databases">
        <title>Actinorhabdospora filicis NBRC 111898.</title>
        <authorList>
            <person name="Ichikawa N."/>
            <person name="Sato H."/>
            <person name="Tonouchi N."/>
        </authorList>
    </citation>
    <scope>NUCLEOTIDE SEQUENCE</scope>
    <source>
        <strain evidence="8">NBRC 111898</strain>
    </source>
</reference>
<evidence type="ECO:0000256" key="7">
    <source>
        <dbReference type="SAM" id="Phobius"/>
    </source>
</evidence>
<sequence length="494" mass="52970">MSATASVPSATAQPRGRTRRNTELMLLLLGLVIIMGFYAAADIALTKQVTSSVFTLPLLLAIPFLAAHVAVRAWAPYADPVLLPAAALLTGMGVVFLRRLDLVPDPYNGIDEPELTTAAGRIDFPLFAGQGIRQYFYVLGALVLFGLVLALLKDHRILSRYAYTLGLAGLVLVALPAILPASISEVNGSKLWIRLGAFSIQPSEFAKLLLLCFFSYYLVRKREVLSLEGRRIFGMVFPRGRDLIPVLVVWGAAILILVFERDLGTSLMYFGLFVSMLYIATQRTSWILIGLSLFAGAAVLAHTLFSNLQLRVMIWSDPWPYAENESYQLVQGLLGMGTGGLFGAGPGQGQPEKVPYASSDFIIAGFGEEIGLVGLTAMLLVYLVIIARGLKVGLTVRDAFGKLLAAGAAFTMGLQVFVIVGGVTKLIPLTGLTTPFLSYGGSSLVANWIVIALLIRISDTSRRPPPPGVTAPGTGGGPAKPDRLDHAPTEVIKL</sequence>
<organism evidence="8 9">
    <name type="scientific">Actinorhabdospora filicis</name>
    <dbReference type="NCBI Taxonomy" id="1785913"/>
    <lineage>
        <taxon>Bacteria</taxon>
        <taxon>Bacillati</taxon>
        <taxon>Actinomycetota</taxon>
        <taxon>Actinomycetes</taxon>
        <taxon>Micromonosporales</taxon>
        <taxon>Micromonosporaceae</taxon>
        <taxon>Actinorhabdospora</taxon>
    </lineage>
</organism>
<feature type="transmembrane region" description="Helical" evidence="7">
    <location>
        <begin position="53"/>
        <end position="74"/>
    </location>
</feature>
<evidence type="ECO:0000256" key="6">
    <source>
        <dbReference type="SAM" id="MobiDB-lite"/>
    </source>
</evidence>
<feature type="compositionally biased region" description="Basic and acidic residues" evidence="6">
    <location>
        <begin position="480"/>
        <end position="494"/>
    </location>
</feature>
<accession>A0A9W6SQV2</accession>